<dbReference type="AlphaFoldDB" id="A0A8S1DQJ8"/>
<dbReference type="Pfam" id="PF00743">
    <property type="entry name" value="FMO-like"/>
    <property type="match status" value="2"/>
</dbReference>
<dbReference type="InterPro" id="IPR020946">
    <property type="entry name" value="Flavin_mOase-like"/>
</dbReference>
<dbReference type="InterPro" id="IPR000960">
    <property type="entry name" value="Flavin_mOase"/>
</dbReference>
<evidence type="ECO:0000256" key="5">
    <source>
        <dbReference type="ARBA" id="ARBA00022857"/>
    </source>
</evidence>
<keyword evidence="6 8" id="KW-0560">Oxidoreductase</keyword>
<dbReference type="PIRSF" id="PIRSF000332">
    <property type="entry name" value="FMO"/>
    <property type="match status" value="1"/>
</dbReference>
<comment type="cofactor">
    <cofactor evidence="1 8">
        <name>FAD</name>
        <dbReference type="ChEBI" id="CHEBI:57692"/>
    </cofactor>
</comment>
<comment type="caution">
    <text evidence="9">The sequence shown here is derived from an EMBL/GenBank/DDBJ whole genome shotgun (WGS) entry which is preliminary data.</text>
</comment>
<dbReference type="GO" id="GO:0004499">
    <property type="term" value="F:N,N-dimethylaniline monooxygenase activity"/>
    <property type="evidence" value="ECO:0007669"/>
    <property type="project" value="InterPro"/>
</dbReference>
<dbReference type="EMBL" id="CADEPI010000206">
    <property type="protein sequence ID" value="CAB3380355.1"/>
    <property type="molecule type" value="Genomic_DNA"/>
</dbReference>
<dbReference type="EC" id="1.-.-.-" evidence="8"/>
<sequence length="422" mass="47935">MKQRVAVIGAGSAGLAAAHQLGARSEEFECVVFEQSDQIGGTWVYTDQVGKDEYGLPVHSSMYKSLRTNLPKEVMGYPDYPIPEQEKSYLYAREILQFLNDYADHFDVRKLIKFRHHVEKVRPVPGEKTWEVTFKDLPTNKTETQIFDGVMVCNGHYNTPFIPEIAGQDKFTGKVLHSHDYREPQPFENQRVVVVGAGPSGMDLALEIARCAKQVVLSHHNPEPIKTVFPSNVIQTPDIVKMDGKKIFFRDGNSTEVDAIFYCTGYCYSFPFLDDAVGISVKDNCVQPLYKHLIHINKPTMCFIGLPFYVCAFSMFDLQCRFFLKVLDGSLQLPSAKEMLADAAAEKQRRKEQGLGPRQSHMMGPMQGNYYDELAQVAGIEPLPPVLTKLHNDSSQRFLDDLCHYREDIYRIVDSENFIQIK</sequence>
<dbReference type="InterPro" id="IPR036188">
    <property type="entry name" value="FAD/NAD-bd_sf"/>
</dbReference>
<proteinExistence type="inferred from homology"/>
<dbReference type="PRINTS" id="PR00370">
    <property type="entry name" value="FMOXYGENASE"/>
</dbReference>
<evidence type="ECO:0000256" key="1">
    <source>
        <dbReference type="ARBA" id="ARBA00001974"/>
    </source>
</evidence>
<evidence type="ECO:0000256" key="2">
    <source>
        <dbReference type="ARBA" id="ARBA00009183"/>
    </source>
</evidence>
<evidence type="ECO:0000256" key="4">
    <source>
        <dbReference type="ARBA" id="ARBA00022827"/>
    </source>
</evidence>
<keyword evidence="3 8" id="KW-0285">Flavoprotein</keyword>
<evidence type="ECO:0000256" key="3">
    <source>
        <dbReference type="ARBA" id="ARBA00022630"/>
    </source>
</evidence>
<keyword evidence="10" id="KW-1185">Reference proteome</keyword>
<keyword evidence="7 8" id="KW-0503">Monooxygenase</keyword>
<dbReference type="InterPro" id="IPR050346">
    <property type="entry name" value="FMO-like"/>
</dbReference>
<evidence type="ECO:0000256" key="7">
    <source>
        <dbReference type="ARBA" id="ARBA00023033"/>
    </source>
</evidence>
<name>A0A8S1DQJ8_9INSE</name>
<dbReference type="SUPFAM" id="SSF51905">
    <property type="entry name" value="FAD/NAD(P)-binding domain"/>
    <property type="match status" value="2"/>
</dbReference>
<dbReference type="Proteomes" id="UP000494165">
    <property type="component" value="Unassembled WGS sequence"/>
</dbReference>
<dbReference type="OrthoDB" id="66881at2759"/>
<dbReference type="GO" id="GO:0050661">
    <property type="term" value="F:NADP binding"/>
    <property type="evidence" value="ECO:0007669"/>
    <property type="project" value="InterPro"/>
</dbReference>
<dbReference type="GO" id="GO:0050660">
    <property type="term" value="F:flavin adenine dinucleotide binding"/>
    <property type="evidence" value="ECO:0007669"/>
    <property type="project" value="InterPro"/>
</dbReference>
<protein>
    <recommendedName>
        <fullName evidence="8">Flavin-containing monooxygenase</fullName>
        <ecNumber evidence="8">1.-.-.-</ecNumber>
    </recommendedName>
</protein>
<dbReference type="Gene3D" id="3.50.50.60">
    <property type="entry name" value="FAD/NAD(P)-binding domain"/>
    <property type="match status" value="2"/>
</dbReference>
<keyword evidence="4 8" id="KW-0274">FAD</keyword>
<reference evidence="9 10" key="1">
    <citation type="submission" date="2020-04" db="EMBL/GenBank/DDBJ databases">
        <authorList>
            <person name="Alioto T."/>
            <person name="Alioto T."/>
            <person name="Gomez Garrido J."/>
        </authorList>
    </citation>
    <scope>NUCLEOTIDE SEQUENCE [LARGE SCALE GENOMIC DNA]</scope>
</reference>
<dbReference type="FunFam" id="3.50.50.60:FF:000138">
    <property type="entry name" value="Flavin-containing monooxygenase"/>
    <property type="match status" value="1"/>
</dbReference>
<accession>A0A8S1DQJ8</accession>
<evidence type="ECO:0000256" key="6">
    <source>
        <dbReference type="ARBA" id="ARBA00023002"/>
    </source>
</evidence>
<comment type="similarity">
    <text evidence="2 8">Belongs to the FMO family.</text>
</comment>
<organism evidence="9 10">
    <name type="scientific">Cloeon dipterum</name>
    <dbReference type="NCBI Taxonomy" id="197152"/>
    <lineage>
        <taxon>Eukaryota</taxon>
        <taxon>Metazoa</taxon>
        <taxon>Ecdysozoa</taxon>
        <taxon>Arthropoda</taxon>
        <taxon>Hexapoda</taxon>
        <taxon>Insecta</taxon>
        <taxon>Pterygota</taxon>
        <taxon>Palaeoptera</taxon>
        <taxon>Ephemeroptera</taxon>
        <taxon>Pisciforma</taxon>
        <taxon>Baetidae</taxon>
        <taxon>Cloeon</taxon>
    </lineage>
</organism>
<keyword evidence="5" id="KW-0521">NADP</keyword>
<gene>
    <name evidence="9" type="ORF">CLODIP_2_CD10605</name>
</gene>
<evidence type="ECO:0000256" key="8">
    <source>
        <dbReference type="RuleBase" id="RU361177"/>
    </source>
</evidence>
<dbReference type="PANTHER" id="PTHR23023">
    <property type="entry name" value="DIMETHYLANILINE MONOOXYGENASE"/>
    <property type="match status" value="1"/>
</dbReference>
<evidence type="ECO:0000313" key="10">
    <source>
        <dbReference type="Proteomes" id="UP000494165"/>
    </source>
</evidence>
<evidence type="ECO:0000313" key="9">
    <source>
        <dbReference type="EMBL" id="CAB3380355.1"/>
    </source>
</evidence>